<feature type="region of interest" description="Disordered" evidence="1">
    <location>
        <begin position="202"/>
        <end position="225"/>
    </location>
</feature>
<keyword evidence="2" id="KW-0472">Membrane</keyword>
<evidence type="ECO:0000313" key="3">
    <source>
        <dbReference type="EMBL" id="RNL81240.1"/>
    </source>
</evidence>
<feature type="transmembrane region" description="Helical" evidence="2">
    <location>
        <begin position="415"/>
        <end position="434"/>
    </location>
</feature>
<feature type="transmembrane region" description="Helical" evidence="2">
    <location>
        <begin position="738"/>
        <end position="761"/>
    </location>
</feature>
<evidence type="ECO:0000256" key="2">
    <source>
        <dbReference type="SAM" id="Phobius"/>
    </source>
</evidence>
<comment type="caution">
    <text evidence="3">The sequence shown here is derived from an EMBL/GenBank/DDBJ whole genome shotgun (WGS) entry which is preliminary data.</text>
</comment>
<evidence type="ECO:0008006" key="5">
    <source>
        <dbReference type="Google" id="ProtNLM"/>
    </source>
</evidence>
<gene>
    <name evidence="3" type="ORF">EFL95_02410</name>
</gene>
<feature type="transmembrane region" description="Helical" evidence="2">
    <location>
        <begin position="249"/>
        <end position="268"/>
    </location>
</feature>
<dbReference type="RefSeq" id="WP_123232443.1">
    <property type="nucleotide sequence ID" value="NZ_RJSG01000001.1"/>
</dbReference>
<keyword evidence="2" id="KW-0812">Transmembrane</keyword>
<feature type="transmembrane region" description="Helical" evidence="2">
    <location>
        <begin position="86"/>
        <end position="103"/>
    </location>
</feature>
<feature type="transmembrane region" description="Helical" evidence="2">
    <location>
        <begin position="280"/>
        <end position="301"/>
    </location>
</feature>
<name>A0A3N0E0B6_9ACTN</name>
<dbReference type="EMBL" id="RJSG01000001">
    <property type="protein sequence ID" value="RNL81240.1"/>
    <property type="molecule type" value="Genomic_DNA"/>
</dbReference>
<feature type="transmembrane region" description="Helical" evidence="2">
    <location>
        <begin position="124"/>
        <end position="146"/>
    </location>
</feature>
<evidence type="ECO:0000313" key="4">
    <source>
        <dbReference type="Proteomes" id="UP000277094"/>
    </source>
</evidence>
<proteinExistence type="predicted"/>
<protein>
    <recommendedName>
        <fullName evidence="5">Integral membrane protein</fullName>
    </recommendedName>
</protein>
<dbReference type="AlphaFoldDB" id="A0A3N0E0B6"/>
<feature type="transmembrane region" description="Helical" evidence="2">
    <location>
        <begin position="166"/>
        <end position="192"/>
    </location>
</feature>
<accession>A0A3N0E0B6</accession>
<dbReference type="Proteomes" id="UP000277094">
    <property type="component" value="Unassembled WGS sequence"/>
</dbReference>
<evidence type="ECO:0000256" key="1">
    <source>
        <dbReference type="SAM" id="MobiDB-lite"/>
    </source>
</evidence>
<keyword evidence="4" id="KW-1185">Reference proteome</keyword>
<dbReference type="InterPro" id="IPR029058">
    <property type="entry name" value="AB_hydrolase_fold"/>
</dbReference>
<feature type="transmembrane region" description="Helical" evidence="2">
    <location>
        <begin position="357"/>
        <end position="375"/>
    </location>
</feature>
<organism evidence="3 4">
    <name type="scientific">Nocardioides marmorisolisilvae</name>
    <dbReference type="NCBI Taxonomy" id="1542737"/>
    <lineage>
        <taxon>Bacteria</taxon>
        <taxon>Bacillati</taxon>
        <taxon>Actinomycetota</taxon>
        <taxon>Actinomycetes</taxon>
        <taxon>Propionibacteriales</taxon>
        <taxon>Nocardioidaceae</taxon>
        <taxon>Nocardioides</taxon>
    </lineage>
</organism>
<reference evidence="3 4" key="1">
    <citation type="submission" date="2018-11" db="EMBL/GenBank/DDBJ databases">
        <authorList>
            <person name="Li F."/>
        </authorList>
    </citation>
    <scope>NUCLEOTIDE SEQUENCE [LARGE SCALE GENOMIC DNA]</scope>
    <source>
        <strain evidence="3 4">KIS18-7</strain>
    </source>
</reference>
<feature type="compositionally biased region" description="Basic and acidic residues" evidence="1">
    <location>
        <begin position="204"/>
        <end position="224"/>
    </location>
</feature>
<feature type="transmembrane region" description="Helical" evidence="2">
    <location>
        <begin position="665"/>
        <end position="689"/>
    </location>
</feature>
<keyword evidence="2" id="KW-1133">Transmembrane helix</keyword>
<dbReference type="OrthoDB" id="4320047at2"/>
<feature type="transmembrane region" description="Helical" evidence="2">
    <location>
        <begin position="781"/>
        <end position="798"/>
    </location>
</feature>
<dbReference type="SUPFAM" id="SSF53474">
    <property type="entry name" value="alpha/beta-Hydrolases"/>
    <property type="match status" value="1"/>
</dbReference>
<feature type="transmembrane region" description="Helical" evidence="2">
    <location>
        <begin position="382"/>
        <end position="403"/>
    </location>
</feature>
<sequence length="1048" mass="113585">MGDWVELRVHGVHGTSPANMLGVADSDVRQIAGDALTGVYRAEDVELPLRTLRSGPDQPENVAVEAYSWGALTSGVQGMLGWVRRVGWLLLLPFALANMAYWARMHVAVGDRRDRWGVRAVRASGLLLTVFMILTPVVIAVDMIGWQCFREGVPRCSRLPGQLDFLAGWTAGQRLLVASLVPLLVVLLLWILSSQTMNSYEVGRPPEHEKGDDKDVDKGDDKNRTQLPGLILRRDALWRSKDRTGQLRNLHVAAALLALVIVISTHMVRARTHGHDVPPFWLAMLVVASAVLLVCLVVVCLPQVGDIGPHDDAPGPPAWWSARLRDVAALLVVVQSVALWKHGGALDQTLSFQGTDWWILSLFVALTALHLSVFFGARMRAVVAVPLVLGVAAGGIVMVVLYAHHQYLRFSRDRLGLAVLIAVLGFGLMVFWHYRIADPEPLPGAPRQPHTRDRVAWRGAGASVLLAAAAWVGLLFTSSAVTAAADYLNGPQSVGDLRTLTHETEPGTPQYFGATGKVVLRKPVITIEGDLIVVNAGNVIADRILAHVDGDQIDHLIGTRKFRGPIRLHLPAGSVLDIDRGCEVTRYVPGHGCIRNLTARWFATEQIPVGDREVWLGSLVGCSDPAASTRTYQTVSTGLCPARKQGLVVLRPQERLQAPLVVPQVLAWMPIGQFVWLIAVALAALGCLVRFNTGAGKAVTASLSASKIKPPDDAIPLVDRVRCIAKRRGAALSHRAETLLDVIGSVTGLVALLLIVCSLTGQVPWDRGGMAWTNPLATVSLYLMLGTAGGLILLGSYLRRSASTRKAVGVIWDLCTFWPRAAHPLAPPCYAERVVPELETRARWVLRSDGGSNQLILSGHSQGSLILAATASRLDDEDFDRVRFITYGSQIRALYGRVFPRVFGPEAIGYVPTPRSPRLGNGWPDTGVKPGHGGDAVPGSLRYRIEHRDDGRPGGSWVNLFRRSDPLGFRVFADLDGDPLAPSSGSDLPVMEVPTADRGDPGPAVAGHSDYQHTEVYRRVVCSWTGEEEFEATYDPGGVLDLPPKPQG</sequence>